<dbReference type="InterPro" id="IPR050059">
    <property type="entry name" value="ATP_synthase_B_chain"/>
</dbReference>
<keyword evidence="3 12" id="KW-0138">CF(0)</keyword>
<comment type="function">
    <text evidence="10 12">F(1)F(0) ATP synthase produces ATP from ADP in the presence of a proton or sodium gradient. F-type ATPases consist of two structural domains, F(1) containing the extramembraneous catalytic core and F(0) containing the membrane proton channel, linked together by a central stalk and a peripheral stalk. During catalysis, ATP synthesis in the catalytic domain of F(1) is coupled via a rotary mechanism of the central stalk subunits to proton translocation.</text>
</comment>
<dbReference type="GO" id="GO:0046933">
    <property type="term" value="F:proton-transporting ATP synthase activity, rotational mechanism"/>
    <property type="evidence" value="ECO:0007669"/>
    <property type="project" value="UniProtKB-UniRule"/>
</dbReference>
<dbReference type="GO" id="GO:0046961">
    <property type="term" value="F:proton-transporting ATPase activity, rotational mechanism"/>
    <property type="evidence" value="ECO:0007669"/>
    <property type="project" value="TreeGrafter"/>
</dbReference>
<evidence type="ECO:0000256" key="9">
    <source>
        <dbReference type="ARBA" id="ARBA00023310"/>
    </source>
</evidence>
<keyword evidence="2 12" id="KW-0813">Transport</keyword>
<keyword evidence="7 12" id="KW-0406">Ion transport</keyword>
<dbReference type="Pfam" id="PF00430">
    <property type="entry name" value="ATP-synt_B"/>
    <property type="match status" value="1"/>
</dbReference>
<reference evidence="14" key="2">
    <citation type="journal article" date="2015" name="Genome Announc.">
        <title>Draft Genome Sequence of Filamentous Marine Cyanobacterium Lyngbya confervoides Strain BDU141951.</title>
        <authorList>
            <person name="Chandrababunaidu M.M."/>
            <person name="Sen D."/>
            <person name="Tripathy S."/>
        </authorList>
    </citation>
    <scope>NUCLEOTIDE SEQUENCE</scope>
    <source>
        <strain evidence="14">BDU141951</strain>
    </source>
</reference>
<evidence type="ECO:0000256" key="13">
    <source>
        <dbReference type="RuleBase" id="RU003848"/>
    </source>
</evidence>
<reference evidence="14" key="3">
    <citation type="submission" date="2020-02" db="EMBL/GenBank/DDBJ databases">
        <authorList>
            <person name="Sarangi A.N."/>
            <person name="Ghosh S."/>
            <person name="Mukherjee M."/>
            <person name="Tripathy S."/>
        </authorList>
    </citation>
    <scope>NUCLEOTIDE SEQUENCE</scope>
    <source>
        <strain evidence="14">BDU141951</strain>
    </source>
</reference>
<comment type="function">
    <text evidence="12">Component of the F(0) channel, it forms part of the peripheral stalk, linking F(1) to F(0). The b'-subunit is a diverged and duplicated form of b found in plants and photosynthetic bacteria.</text>
</comment>
<keyword evidence="6 12" id="KW-1133">Transmembrane helix</keyword>
<reference evidence="14" key="1">
    <citation type="submission" date="2014-11" db="EMBL/GenBank/DDBJ databases">
        <authorList>
            <person name="Malar M.C."/>
            <person name="Sen D."/>
            <person name="Tripathy S."/>
        </authorList>
    </citation>
    <scope>NUCLEOTIDE SEQUENCE</scope>
    <source>
        <strain evidence="14">BDU141951</strain>
    </source>
</reference>
<evidence type="ECO:0000256" key="2">
    <source>
        <dbReference type="ARBA" id="ARBA00022448"/>
    </source>
</evidence>
<dbReference type="GO" id="GO:0031676">
    <property type="term" value="C:plasma membrane-derived thylakoid membrane"/>
    <property type="evidence" value="ECO:0007669"/>
    <property type="project" value="UniProtKB-SubCell"/>
</dbReference>
<comment type="similarity">
    <text evidence="1 12 13">Belongs to the ATPase B chain family.</text>
</comment>
<accession>A0A0C1UNC4</accession>
<name>A0A0C1UNC4_9CYAN</name>
<keyword evidence="4 12" id="KW-0812">Transmembrane</keyword>
<evidence type="ECO:0000256" key="3">
    <source>
        <dbReference type="ARBA" id="ARBA00022547"/>
    </source>
</evidence>
<evidence type="ECO:0000256" key="4">
    <source>
        <dbReference type="ARBA" id="ARBA00022692"/>
    </source>
</evidence>
<evidence type="ECO:0000313" key="14">
    <source>
        <dbReference type="EMBL" id="NEV66641.1"/>
    </source>
</evidence>
<comment type="subcellular location">
    <subcellularLocation>
        <location evidence="12">Cellular thylakoid membrane</location>
        <topology evidence="12">Single-pass membrane protein</topology>
    </subcellularLocation>
    <subcellularLocation>
        <location evidence="11">Endomembrane system</location>
        <topology evidence="11">Single-pass membrane protein</topology>
    </subcellularLocation>
</comment>
<dbReference type="GO" id="GO:0012505">
    <property type="term" value="C:endomembrane system"/>
    <property type="evidence" value="ECO:0007669"/>
    <property type="project" value="UniProtKB-SubCell"/>
</dbReference>
<comment type="caution">
    <text evidence="14">The sequence shown here is derived from an EMBL/GenBank/DDBJ whole genome shotgun (WGS) entry which is preliminary data.</text>
</comment>
<evidence type="ECO:0000256" key="11">
    <source>
        <dbReference type="ARBA" id="ARBA00037847"/>
    </source>
</evidence>
<evidence type="ECO:0000256" key="6">
    <source>
        <dbReference type="ARBA" id="ARBA00022989"/>
    </source>
</evidence>
<keyword evidence="9 12" id="KW-0066">ATP synthesis</keyword>
<dbReference type="InterPro" id="IPR002146">
    <property type="entry name" value="ATP_synth_b/b'su_bac/chlpt"/>
</dbReference>
<dbReference type="HAMAP" id="MF_01399">
    <property type="entry name" value="ATP_synth_bprime"/>
    <property type="match status" value="1"/>
</dbReference>
<gene>
    <name evidence="12" type="primary">atpF2</name>
    <name evidence="12" type="synonym">atpG</name>
    <name evidence="14" type="ORF">QQ91_005890</name>
</gene>
<feature type="transmembrane region" description="Helical" evidence="12">
    <location>
        <begin position="20"/>
        <end position="41"/>
    </location>
</feature>
<evidence type="ECO:0000256" key="10">
    <source>
        <dbReference type="ARBA" id="ARBA00025198"/>
    </source>
</evidence>
<evidence type="ECO:0000256" key="5">
    <source>
        <dbReference type="ARBA" id="ARBA00022781"/>
    </source>
</evidence>
<dbReference type="GO" id="GO:0045259">
    <property type="term" value="C:proton-transporting ATP synthase complex"/>
    <property type="evidence" value="ECO:0007669"/>
    <property type="project" value="UniProtKB-KW"/>
</dbReference>
<evidence type="ECO:0000256" key="7">
    <source>
        <dbReference type="ARBA" id="ARBA00023065"/>
    </source>
</evidence>
<keyword evidence="8 12" id="KW-0472">Membrane</keyword>
<dbReference type="NCBIfam" id="NF005607">
    <property type="entry name" value="PRK07353.1"/>
    <property type="match status" value="1"/>
</dbReference>
<protein>
    <recommendedName>
        <fullName evidence="12">ATP synthase subunit b'</fullName>
    </recommendedName>
    <alternativeName>
        <fullName evidence="12">ATP synthase F(0) sector subunit b'</fullName>
    </alternativeName>
    <alternativeName>
        <fullName evidence="12">ATPase subunit II</fullName>
    </alternativeName>
    <alternativeName>
        <fullName evidence="12">F-type ATPase subunit b'</fullName>
        <shortName evidence="12">F-ATPase subunit b'</shortName>
    </alternativeName>
</protein>
<keyword evidence="5 12" id="KW-0375">Hydrogen ion transport</keyword>
<dbReference type="HAMAP" id="MF_01398">
    <property type="entry name" value="ATP_synth_b_bprime"/>
    <property type="match status" value="1"/>
</dbReference>
<organism evidence="14">
    <name type="scientific">Lyngbya confervoides BDU141951</name>
    <dbReference type="NCBI Taxonomy" id="1574623"/>
    <lineage>
        <taxon>Bacteria</taxon>
        <taxon>Bacillati</taxon>
        <taxon>Cyanobacteriota</taxon>
        <taxon>Cyanophyceae</taxon>
        <taxon>Oscillatoriophycideae</taxon>
        <taxon>Oscillatoriales</taxon>
        <taxon>Microcoleaceae</taxon>
        <taxon>Lyngbya</taxon>
    </lineage>
</organism>
<dbReference type="PANTHER" id="PTHR33445:SF2">
    <property type="entry name" value="ATP SYNTHASE SUBUNIT B', CHLOROPLASTIC"/>
    <property type="match status" value="1"/>
</dbReference>
<comment type="subunit">
    <text evidence="12">F-type ATPases have 2 components, F(1) - the catalytic core - and F(0) - the membrane proton channel. F(1) has five subunits: alpha(3), beta(3), gamma(1), delta(1), epsilon(1). F(0) has four main subunits: a(1), b(1), b'(1) and c(10-14). The alpha and beta chains form an alternating ring which encloses part of the gamma chain. F(1) is attached to F(0) by a central stalk formed by the gamma and epsilon chains, while a peripheral stalk is formed by the delta, b and b' chains.</text>
</comment>
<dbReference type="PANTHER" id="PTHR33445">
    <property type="entry name" value="ATP SYNTHASE SUBUNIT B', CHLOROPLASTIC"/>
    <property type="match status" value="1"/>
</dbReference>
<keyword evidence="12" id="KW-0793">Thylakoid</keyword>
<dbReference type="InterPro" id="IPR034679">
    <property type="entry name" value="ATP_synth_b"/>
</dbReference>
<dbReference type="EMBL" id="JTHE02000003">
    <property type="protein sequence ID" value="NEV66641.1"/>
    <property type="molecule type" value="Genomic_DNA"/>
</dbReference>
<dbReference type="AlphaFoldDB" id="A0A0C1UNC4"/>
<sequence>MSWTLLLAVEEGGGLFDINATLPLMAIQFLVLAVVLNKVFYKPLGDAIDSRDGYVNSSIVDAKEKLAKAETIAQQYEQELAESRRQAQAIIAEAQIEAEKVASQQIAAAQQEAQARKEQVQKEIDAEKASAFEVLEGQVAALTKQMLDKLLSAA</sequence>
<dbReference type="CDD" id="cd06503">
    <property type="entry name" value="ATP-synt_Fo_b"/>
    <property type="match status" value="1"/>
</dbReference>
<proteinExistence type="inferred from homology"/>
<evidence type="ECO:0000256" key="12">
    <source>
        <dbReference type="HAMAP-Rule" id="MF_01399"/>
    </source>
</evidence>
<evidence type="ECO:0000256" key="1">
    <source>
        <dbReference type="ARBA" id="ARBA00005513"/>
    </source>
</evidence>
<evidence type="ECO:0000256" key="8">
    <source>
        <dbReference type="ARBA" id="ARBA00023136"/>
    </source>
</evidence>